<dbReference type="FunFam" id="3.40.50.1000:FF:000001">
    <property type="entry name" value="Phospholipid-transporting ATPase IC"/>
    <property type="match status" value="1"/>
</dbReference>
<dbReference type="Ensembl" id="ENSCMUT00000031412.1">
    <property type="protein sequence ID" value="ENSCMUP00000028728.1"/>
    <property type="gene ID" value="ENSCMUG00000006895.2"/>
</dbReference>
<evidence type="ECO:0000256" key="5">
    <source>
        <dbReference type="ARBA" id="ARBA00022967"/>
    </source>
</evidence>
<keyword evidence="10" id="KW-1185">Reference proteome</keyword>
<evidence type="ECO:0000313" key="9">
    <source>
        <dbReference type="Ensembl" id="ENSCMUP00000028728.1"/>
    </source>
</evidence>
<dbReference type="GO" id="GO:0005802">
    <property type="term" value="C:trans-Golgi network"/>
    <property type="evidence" value="ECO:0007669"/>
    <property type="project" value="TreeGrafter"/>
</dbReference>
<evidence type="ECO:0000256" key="2">
    <source>
        <dbReference type="ARBA" id="ARBA00022692"/>
    </source>
</evidence>
<dbReference type="InterPro" id="IPR018303">
    <property type="entry name" value="ATPase_P-typ_P_site"/>
</dbReference>
<dbReference type="InterPro" id="IPR023298">
    <property type="entry name" value="ATPase_P-typ_TM_dom_sf"/>
</dbReference>
<keyword evidence="5" id="KW-1278">Translocase</keyword>
<evidence type="ECO:0000259" key="8">
    <source>
        <dbReference type="Pfam" id="PF16209"/>
    </source>
</evidence>
<proteinExistence type="predicted"/>
<reference evidence="9" key="2">
    <citation type="submission" date="2025-08" db="UniProtKB">
        <authorList>
            <consortium name="Ensembl"/>
        </authorList>
    </citation>
    <scope>IDENTIFICATION</scope>
</reference>
<keyword evidence="6" id="KW-1133">Transmembrane helix</keyword>
<feature type="domain" description="P-type ATPase N-terminal" evidence="8">
    <location>
        <begin position="35"/>
        <end position="109"/>
    </location>
</feature>
<keyword evidence="7" id="KW-0472">Membrane</keyword>
<dbReference type="GO" id="GO:0005524">
    <property type="term" value="F:ATP binding"/>
    <property type="evidence" value="ECO:0007669"/>
    <property type="project" value="UniProtKB-KW"/>
</dbReference>
<name>A0A8U7P4Y3_CORMO</name>
<dbReference type="GO" id="GO:0045332">
    <property type="term" value="P:phospholipid translocation"/>
    <property type="evidence" value="ECO:0007669"/>
    <property type="project" value="TreeGrafter"/>
</dbReference>
<dbReference type="GO" id="GO:0005886">
    <property type="term" value="C:plasma membrane"/>
    <property type="evidence" value="ECO:0007669"/>
    <property type="project" value="TreeGrafter"/>
</dbReference>
<dbReference type="Gene3D" id="3.40.1110.10">
    <property type="entry name" value="Calcium-transporting ATPase, cytoplasmic domain N"/>
    <property type="match status" value="1"/>
</dbReference>
<keyword evidence="2" id="KW-0812">Transmembrane</keyword>
<sequence>MAGPCARGGRGQGLAATGTAGCPLAFPAFTWEVRANDRGYHRQFKKKFAFCLSKRKYSGNAIRTAKYNLLTFLPLNLYEQFHRMANVYFVFVILLQTFPEISTLPWYTLLFPLSCLLIIRGLRDLIDDIVSEGVALGDTAGRGPLLGARSWLSEPSSLCYVETADIDGETNLKFRQALLVTHQELGSEESMAAFDGRVTCEEPNSRMHTFTGTLRWRGRTHALDIDRLLLRGCRVRNTALCYGLVLYAGFDSKIMRNCGKIKRKKTKLDHMMDRLVVVIFLVLLLTSLGLAVASGFWARTFQEKHSYLAALYKHTTPAQQAFLNFWGFTILLSIIIPMSMYITLEFIYLLNSCFINWDLEMYYGAKDIPAEARSTSLSDQLGQVEYIFSDKTGTLTQNIMSFKKCCVNGTIYGNPGWDKFVEDQVNLELVLSTPPGLPGCLGQVDWCWVGAVGILLVLIPHVFGALPPLRSLWSGVPSTRSQGTVLASSMGEVWWPKLS</sequence>
<dbReference type="PANTHER" id="PTHR24092:SF78">
    <property type="entry name" value="PHOSPHOLIPID-TRANSPORTING ATPASE IK"/>
    <property type="match status" value="1"/>
</dbReference>
<dbReference type="Pfam" id="PF16209">
    <property type="entry name" value="PhoLip_ATPase_N"/>
    <property type="match status" value="1"/>
</dbReference>
<dbReference type="GO" id="GO:0007030">
    <property type="term" value="P:Golgi organization"/>
    <property type="evidence" value="ECO:0007669"/>
    <property type="project" value="TreeGrafter"/>
</dbReference>
<evidence type="ECO:0000256" key="4">
    <source>
        <dbReference type="ARBA" id="ARBA00022840"/>
    </source>
</evidence>
<dbReference type="PROSITE" id="PS51257">
    <property type="entry name" value="PROKAR_LIPOPROTEIN"/>
    <property type="match status" value="1"/>
</dbReference>
<dbReference type="SUPFAM" id="SSF81665">
    <property type="entry name" value="Calcium ATPase, transmembrane domain M"/>
    <property type="match status" value="1"/>
</dbReference>
<dbReference type="Proteomes" id="UP000694553">
    <property type="component" value="Unassembled WGS sequence"/>
</dbReference>
<organism evidence="9 10">
    <name type="scientific">Corvus moneduloides</name>
    <name type="common">New Caledonian crow</name>
    <dbReference type="NCBI Taxonomy" id="1196302"/>
    <lineage>
        <taxon>Eukaryota</taxon>
        <taxon>Metazoa</taxon>
        <taxon>Chordata</taxon>
        <taxon>Craniata</taxon>
        <taxon>Vertebrata</taxon>
        <taxon>Euteleostomi</taxon>
        <taxon>Archelosauria</taxon>
        <taxon>Archosauria</taxon>
        <taxon>Dinosauria</taxon>
        <taxon>Saurischia</taxon>
        <taxon>Theropoda</taxon>
        <taxon>Coelurosauria</taxon>
        <taxon>Aves</taxon>
        <taxon>Neognathae</taxon>
        <taxon>Neoaves</taxon>
        <taxon>Telluraves</taxon>
        <taxon>Australaves</taxon>
        <taxon>Passeriformes</taxon>
        <taxon>Corvoidea</taxon>
        <taxon>Corvidae</taxon>
        <taxon>Corvus</taxon>
    </lineage>
</organism>
<dbReference type="GO" id="GO:0140326">
    <property type="term" value="F:ATPase-coupled intramembrane lipid transporter activity"/>
    <property type="evidence" value="ECO:0007669"/>
    <property type="project" value="TreeGrafter"/>
</dbReference>
<dbReference type="AlphaFoldDB" id="A0A8U7P4Y3"/>
<evidence type="ECO:0000256" key="7">
    <source>
        <dbReference type="ARBA" id="ARBA00023136"/>
    </source>
</evidence>
<keyword evidence="4" id="KW-0067">ATP-binding</keyword>
<gene>
    <name evidence="9" type="primary">ATP8B3</name>
</gene>
<comment type="subcellular location">
    <subcellularLocation>
        <location evidence="1">Membrane</location>
        <topology evidence="1">Multi-pass membrane protein</topology>
    </subcellularLocation>
</comment>
<dbReference type="PANTHER" id="PTHR24092">
    <property type="entry name" value="PROBABLE PHOSPHOLIPID-TRANSPORTING ATPASE"/>
    <property type="match status" value="1"/>
</dbReference>
<evidence type="ECO:0000313" key="10">
    <source>
        <dbReference type="Proteomes" id="UP000694553"/>
    </source>
</evidence>
<keyword evidence="3" id="KW-0547">Nucleotide-binding</keyword>
<evidence type="ECO:0000256" key="6">
    <source>
        <dbReference type="ARBA" id="ARBA00022989"/>
    </source>
</evidence>
<dbReference type="InterPro" id="IPR023299">
    <property type="entry name" value="ATPase_P-typ_cyto_dom_N"/>
</dbReference>
<dbReference type="InterPro" id="IPR023214">
    <property type="entry name" value="HAD_sf"/>
</dbReference>
<reference evidence="9" key="3">
    <citation type="submission" date="2025-09" db="UniProtKB">
        <authorList>
            <consortium name="Ensembl"/>
        </authorList>
    </citation>
    <scope>IDENTIFICATION</scope>
</reference>
<dbReference type="Gene3D" id="3.40.50.1000">
    <property type="entry name" value="HAD superfamily/HAD-like"/>
    <property type="match status" value="1"/>
</dbReference>
<dbReference type="PROSITE" id="PS00154">
    <property type="entry name" value="ATPASE_E1_E2"/>
    <property type="match status" value="1"/>
</dbReference>
<protein>
    <submittedName>
        <fullName evidence="9">ATPase phospholipid transporting 8B3</fullName>
    </submittedName>
</protein>
<evidence type="ECO:0000256" key="1">
    <source>
        <dbReference type="ARBA" id="ARBA00004141"/>
    </source>
</evidence>
<dbReference type="SUPFAM" id="SSF81653">
    <property type="entry name" value="Calcium ATPase, transduction domain A"/>
    <property type="match status" value="1"/>
</dbReference>
<reference evidence="10" key="1">
    <citation type="submission" date="2019-10" db="EMBL/GenBank/DDBJ databases">
        <title>Corvus moneduloides (New Caledonian crow) genome, bCorMon1, primary haplotype.</title>
        <authorList>
            <person name="Rutz C."/>
            <person name="Fungtammasan C."/>
            <person name="Mountcastle J."/>
            <person name="Formenti G."/>
            <person name="Chow W."/>
            <person name="Howe K."/>
            <person name="Steele M.P."/>
            <person name="Fernandes J."/>
            <person name="Gilbert M.T.P."/>
            <person name="Fedrigo O."/>
            <person name="Jarvis E.D."/>
            <person name="Gemmell N."/>
        </authorList>
    </citation>
    <scope>NUCLEOTIDE SEQUENCE [LARGE SCALE GENOMIC DNA]</scope>
</reference>
<evidence type="ECO:0000256" key="3">
    <source>
        <dbReference type="ARBA" id="ARBA00022741"/>
    </source>
</evidence>
<dbReference type="InterPro" id="IPR008250">
    <property type="entry name" value="ATPase_P-typ_transduc_dom_A_sf"/>
</dbReference>
<accession>A0A8U7P4Y3</accession>
<dbReference type="InterPro" id="IPR032631">
    <property type="entry name" value="P-type_ATPase_N"/>
</dbReference>